<keyword evidence="4" id="KW-1185">Reference proteome</keyword>
<evidence type="ECO:0000313" key="1">
    <source>
        <dbReference type="EMBL" id="MCV7390672.1"/>
    </source>
</evidence>
<reference evidence="2 4" key="3">
    <citation type="submission" date="2024-04" db="EMBL/GenBank/DDBJ databases">
        <title>Genomic Markers of Mycobacteria.</title>
        <authorList>
            <person name="Soliman M.S."/>
            <person name="Elkholy A."/>
            <person name="Soliman N.S."/>
            <person name="Abbas A."/>
            <person name="Khayrat S."/>
            <person name="Shawky S."/>
        </authorList>
    </citation>
    <scope>NUCLEOTIDE SEQUENCE [LARGE SCALE GENOMIC DNA]</scope>
    <source>
        <strain evidence="2 4">Egy-CU-AM5</strain>
    </source>
</reference>
<dbReference type="EMBL" id="JBDLOU010000008">
    <property type="protein sequence ID" value="MEX3737708.1"/>
    <property type="molecule type" value="Genomic_DNA"/>
</dbReference>
<protein>
    <submittedName>
        <fullName evidence="1">Uncharacterized protein</fullName>
    </submittedName>
</protein>
<evidence type="ECO:0000313" key="2">
    <source>
        <dbReference type="EMBL" id="MEX3737708.1"/>
    </source>
</evidence>
<name>A0AAW5T7C7_9MYCO</name>
<evidence type="ECO:0000313" key="4">
    <source>
        <dbReference type="Proteomes" id="UP001558474"/>
    </source>
</evidence>
<evidence type="ECO:0000313" key="3">
    <source>
        <dbReference type="Proteomes" id="UP001141659"/>
    </source>
</evidence>
<sequence>MRACLSPLRAADLDRLSRGTTFLTVPLVGDVVQVGIGGEFATTTVVLSVTTSSVGVRRLDGAPLQVHIVEDWRDAADPGVATPVFDEPVEALVLERCGGRWAPGPGAHSRFTELERFIGTLTRFALAKQGRAVDQAVGAA</sequence>
<dbReference type="EMBL" id="JACKVC010000019">
    <property type="protein sequence ID" value="MCV7390672.1"/>
    <property type="molecule type" value="Genomic_DNA"/>
</dbReference>
<dbReference type="AlphaFoldDB" id="A0AAW5T7C7"/>
<dbReference type="Proteomes" id="UP001141659">
    <property type="component" value="Unassembled WGS sequence"/>
</dbReference>
<reference evidence="1" key="2">
    <citation type="journal article" date="2022" name="BMC Genomics">
        <title>Comparative genome analysis of mycobacteria focusing on tRNA and non-coding RNA.</title>
        <authorList>
            <person name="Behra P.R.K."/>
            <person name="Pettersson B.M.F."/>
            <person name="Ramesh M."/>
            <person name="Das S."/>
            <person name="Dasgupta S."/>
            <person name="Kirsebom L.A."/>
        </authorList>
    </citation>
    <scope>NUCLEOTIDE SEQUENCE</scope>
    <source>
        <strain evidence="1">DSM 44242</strain>
    </source>
</reference>
<dbReference type="RefSeq" id="WP_036443471.1">
    <property type="nucleotide sequence ID" value="NZ_JACKVC010000019.1"/>
</dbReference>
<accession>A0AAW5T7C7</accession>
<gene>
    <name evidence="2" type="ORF">ABFW12_05615</name>
    <name evidence="1" type="ORF">H5P34_21660</name>
</gene>
<proteinExistence type="predicted"/>
<reference evidence="1" key="1">
    <citation type="submission" date="2020-07" db="EMBL/GenBank/DDBJ databases">
        <authorList>
            <person name="Pettersson B.M.F."/>
            <person name="Behra P.R.K."/>
            <person name="Ramesh M."/>
            <person name="Das S."/>
            <person name="Dasgupta S."/>
            <person name="Kirsebom L.A."/>
        </authorList>
    </citation>
    <scope>NUCLEOTIDE SEQUENCE</scope>
    <source>
        <strain evidence="1">DSM 44242</strain>
    </source>
</reference>
<comment type="caution">
    <text evidence="1">The sequence shown here is derived from an EMBL/GenBank/DDBJ whole genome shotgun (WGS) entry which is preliminary data.</text>
</comment>
<dbReference type="Proteomes" id="UP001558474">
    <property type="component" value="Unassembled WGS sequence"/>
</dbReference>
<organism evidence="1 3">
    <name type="scientific">Mycolicibacterium porcinum</name>
    <dbReference type="NCBI Taxonomy" id="39693"/>
    <lineage>
        <taxon>Bacteria</taxon>
        <taxon>Bacillati</taxon>
        <taxon>Actinomycetota</taxon>
        <taxon>Actinomycetes</taxon>
        <taxon>Mycobacteriales</taxon>
        <taxon>Mycobacteriaceae</taxon>
        <taxon>Mycolicibacterium</taxon>
    </lineage>
</organism>